<dbReference type="CDD" id="cd01536">
    <property type="entry name" value="PBP1_ABC_sugar_binding-like"/>
    <property type="match status" value="1"/>
</dbReference>
<feature type="signal peptide" evidence="4">
    <location>
        <begin position="1"/>
        <end position="20"/>
    </location>
</feature>
<sequence>MRGNRVVAALLAGAVAWTLAGCGSSGDPGRASGTEAGTGSLEAKDNKEIVYISIGMSNAYDVAYRKSAKAELSRYGYTLTTLDANFDQSKSDQVVQQYLATGKTPAGFLWQPVDPSAGANSSRLLARRAPVLQVSQLPRSDAAFGYAATNQEAVGEQMGKLLLEARAKATSMGVKLHSSGGNLLYLDGTPGSPALDDRYRGIMKATQSAPFTMISRAAGGFDSDAGYKAANTTIPQFKGEGIDFIVAFNLGVASGAVRAAQQNGLALGQSTFLVAGDCGTGQMSQVASGLIYGTVVQSGYVEGLVSARSLVQRIATGKTTPDTVTLPVSATEPPLTATPPSQVTFMDVPAATATNLDTRYWGVTYNEACSGT</sequence>
<dbReference type="Pfam" id="PF13407">
    <property type="entry name" value="Peripla_BP_4"/>
    <property type="match status" value="1"/>
</dbReference>
<dbReference type="GO" id="GO:0030313">
    <property type="term" value="C:cell envelope"/>
    <property type="evidence" value="ECO:0007669"/>
    <property type="project" value="UniProtKB-SubCell"/>
</dbReference>
<dbReference type="RefSeq" id="WP_154761173.1">
    <property type="nucleotide sequence ID" value="NZ_WMBA01000089.1"/>
</dbReference>
<keyword evidence="7" id="KW-1185">Reference proteome</keyword>
<reference evidence="6 7" key="1">
    <citation type="submission" date="2019-11" db="EMBL/GenBank/DDBJ databases">
        <title>Draft genome of Amycolatopsis RM579.</title>
        <authorList>
            <person name="Duangmal K."/>
            <person name="Mingma R."/>
        </authorList>
    </citation>
    <scope>NUCLEOTIDE SEQUENCE [LARGE SCALE GENOMIC DNA]</scope>
    <source>
        <strain evidence="6 7">RM579</strain>
    </source>
</reference>
<dbReference type="InterPro" id="IPR028082">
    <property type="entry name" value="Peripla_BP_I"/>
</dbReference>
<accession>A0A6N7ZBP8</accession>
<dbReference type="PROSITE" id="PS51257">
    <property type="entry name" value="PROKAR_LIPOPROTEIN"/>
    <property type="match status" value="1"/>
</dbReference>
<comment type="similarity">
    <text evidence="2">Belongs to the bacterial solute-binding protein 2 family.</text>
</comment>
<keyword evidence="3 4" id="KW-0732">Signal</keyword>
<dbReference type="InterPro" id="IPR025997">
    <property type="entry name" value="SBP_2_dom"/>
</dbReference>
<evidence type="ECO:0000256" key="4">
    <source>
        <dbReference type="SAM" id="SignalP"/>
    </source>
</evidence>
<evidence type="ECO:0000256" key="2">
    <source>
        <dbReference type="ARBA" id="ARBA00007639"/>
    </source>
</evidence>
<dbReference type="GO" id="GO:0030246">
    <property type="term" value="F:carbohydrate binding"/>
    <property type="evidence" value="ECO:0007669"/>
    <property type="project" value="UniProtKB-ARBA"/>
</dbReference>
<dbReference type="SUPFAM" id="SSF53822">
    <property type="entry name" value="Periplasmic binding protein-like I"/>
    <property type="match status" value="1"/>
</dbReference>
<feature type="chain" id="PRO_5039675475" evidence="4">
    <location>
        <begin position="21"/>
        <end position="372"/>
    </location>
</feature>
<proteinExistence type="inferred from homology"/>
<evidence type="ECO:0000256" key="3">
    <source>
        <dbReference type="ARBA" id="ARBA00022729"/>
    </source>
</evidence>
<feature type="domain" description="Periplasmic binding protein" evidence="5">
    <location>
        <begin position="49"/>
        <end position="318"/>
    </location>
</feature>
<dbReference type="EMBL" id="WMBA01000089">
    <property type="protein sequence ID" value="MTD59115.1"/>
    <property type="molecule type" value="Genomic_DNA"/>
</dbReference>
<comment type="caution">
    <text evidence="6">The sequence shown here is derived from an EMBL/GenBank/DDBJ whole genome shotgun (WGS) entry which is preliminary data.</text>
</comment>
<dbReference type="Proteomes" id="UP000440096">
    <property type="component" value="Unassembled WGS sequence"/>
</dbReference>
<protein>
    <submittedName>
        <fullName evidence="6">Substrate-binding domain-containing protein</fullName>
    </submittedName>
</protein>
<evidence type="ECO:0000259" key="5">
    <source>
        <dbReference type="Pfam" id="PF13407"/>
    </source>
</evidence>
<name>A0A6N7ZBP8_9PSEU</name>
<dbReference type="AlphaFoldDB" id="A0A6N7ZBP8"/>
<evidence type="ECO:0000313" key="6">
    <source>
        <dbReference type="EMBL" id="MTD59115.1"/>
    </source>
</evidence>
<dbReference type="Gene3D" id="3.40.50.2300">
    <property type="match status" value="2"/>
</dbReference>
<organism evidence="6 7">
    <name type="scientific">Amycolatopsis pithecellobii</name>
    <dbReference type="NCBI Taxonomy" id="664692"/>
    <lineage>
        <taxon>Bacteria</taxon>
        <taxon>Bacillati</taxon>
        <taxon>Actinomycetota</taxon>
        <taxon>Actinomycetes</taxon>
        <taxon>Pseudonocardiales</taxon>
        <taxon>Pseudonocardiaceae</taxon>
        <taxon>Amycolatopsis</taxon>
    </lineage>
</organism>
<dbReference type="OrthoDB" id="9813037at2"/>
<comment type="subcellular location">
    <subcellularLocation>
        <location evidence="1">Cell envelope</location>
    </subcellularLocation>
</comment>
<evidence type="ECO:0000313" key="7">
    <source>
        <dbReference type="Proteomes" id="UP000440096"/>
    </source>
</evidence>
<dbReference type="PANTHER" id="PTHR46847:SF1">
    <property type="entry name" value="D-ALLOSE-BINDING PERIPLASMIC PROTEIN-RELATED"/>
    <property type="match status" value="1"/>
</dbReference>
<dbReference type="PANTHER" id="PTHR46847">
    <property type="entry name" value="D-ALLOSE-BINDING PERIPLASMIC PROTEIN-RELATED"/>
    <property type="match status" value="1"/>
</dbReference>
<gene>
    <name evidence="6" type="ORF">GKO32_34800</name>
</gene>
<evidence type="ECO:0000256" key="1">
    <source>
        <dbReference type="ARBA" id="ARBA00004196"/>
    </source>
</evidence>